<gene>
    <name evidence="6" type="ORF">GTU77_07835</name>
</gene>
<evidence type="ECO:0000256" key="3">
    <source>
        <dbReference type="ARBA" id="ARBA00023125"/>
    </source>
</evidence>
<dbReference type="SMART" id="SM00487">
    <property type="entry name" value="DEXDc"/>
    <property type="match status" value="1"/>
</dbReference>
<evidence type="ECO:0000313" key="7">
    <source>
        <dbReference type="Proteomes" id="UP000719917"/>
    </source>
</evidence>
<evidence type="ECO:0000256" key="2">
    <source>
        <dbReference type="ARBA" id="ARBA00022840"/>
    </source>
</evidence>
<keyword evidence="3" id="KW-0238">DNA-binding</keyword>
<dbReference type="AlphaFoldDB" id="A0AAJ3DCI7"/>
<dbReference type="Pfam" id="PF00270">
    <property type="entry name" value="DEAD"/>
    <property type="match status" value="1"/>
</dbReference>
<dbReference type="GO" id="GO:0006302">
    <property type="term" value="P:double-strand break repair"/>
    <property type="evidence" value="ECO:0007669"/>
    <property type="project" value="TreeGrafter"/>
</dbReference>
<evidence type="ECO:0000313" key="6">
    <source>
        <dbReference type="EMBL" id="NBA12122.1"/>
    </source>
</evidence>
<keyword evidence="2" id="KW-0067">ATP-binding</keyword>
<keyword evidence="1" id="KW-0547">Nucleotide-binding</keyword>
<evidence type="ECO:0000259" key="4">
    <source>
        <dbReference type="PROSITE" id="PS51192"/>
    </source>
</evidence>
<evidence type="ECO:0000259" key="5">
    <source>
        <dbReference type="PROSITE" id="PS51194"/>
    </source>
</evidence>
<dbReference type="GO" id="GO:0043138">
    <property type="term" value="F:3'-5' DNA helicase activity"/>
    <property type="evidence" value="ECO:0007669"/>
    <property type="project" value="TreeGrafter"/>
</dbReference>
<name>A0AAJ3DCI7_WEICO</name>
<protein>
    <submittedName>
        <fullName evidence="6">DEAD/DEAH box helicase family protein</fullName>
    </submittedName>
</protein>
<keyword evidence="6" id="KW-0347">Helicase</keyword>
<dbReference type="Proteomes" id="UP000719917">
    <property type="component" value="Unassembled WGS sequence"/>
</dbReference>
<reference evidence="6" key="1">
    <citation type="submission" date="2020-01" db="EMBL/GenBank/DDBJ databases">
        <title>First Reported Case and Whole Genome of Weissella confusa in an Equid.</title>
        <authorList>
            <person name="Little S.V."/>
            <person name="Lawhon S.D."/>
        </authorList>
    </citation>
    <scope>NUCLEOTIDE SEQUENCE</scope>
    <source>
        <strain evidence="6">718955</strain>
    </source>
</reference>
<dbReference type="GO" id="GO:0003677">
    <property type="term" value="F:DNA binding"/>
    <property type="evidence" value="ECO:0007669"/>
    <property type="project" value="UniProtKB-KW"/>
</dbReference>
<dbReference type="InterPro" id="IPR011545">
    <property type="entry name" value="DEAD/DEAH_box_helicase_dom"/>
</dbReference>
<accession>A0AAJ3DCI7</accession>
<keyword evidence="6" id="KW-0378">Hydrolase</keyword>
<dbReference type="Gene3D" id="3.40.50.300">
    <property type="entry name" value="P-loop containing nucleotide triphosphate hydrolases"/>
    <property type="match status" value="2"/>
</dbReference>
<feature type="domain" description="Helicase C-terminal" evidence="5">
    <location>
        <begin position="283"/>
        <end position="429"/>
    </location>
</feature>
<dbReference type="PROSITE" id="PS51192">
    <property type="entry name" value="HELICASE_ATP_BIND_1"/>
    <property type="match status" value="1"/>
</dbReference>
<dbReference type="RefSeq" id="WP_161691287.1">
    <property type="nucleotide sequence ID" value="NZ_JAAAMQ010000018.1"/>
</dbReference>
<dbReference type="Pfam" id="PF00271">
    <property type="entry name" value="Helicase_C"/>
    <property type="match status" value="1"/>
</dbReference>
<dbReference type="SMART" id="SM00490">
    <property type="entry name" value="HELICc"/>
    <property type="match status" value="1"/>
</dbReference>
<proteinExistence type="predicted"/>
<dbReference type="InterPro" id="IPR014001">
    <property type="entry name" value="Helicase_ATP-bd"/>
</dbReference>
<dbReference type="SUPFAM" id="SSF52540">
    <property type="entry name" value="P-loop containing nucleoside triphosphate hydrolases"/>
    <property type="match status" value="1"/>
</dbReference>
<dbReference type="InterPro" id="IPR027417">
    <property type="entry name" value="P-loop_NTPase"/>
</dbReference>
<sequence>MDIDQSLFYGRLVPVTDTASLPENVVATSAIEHNTCQRCATAIQPDWHLADGTSYCWACANLGRLSTRDVLVTIAEPHVFEIDPEPCVWTGTLTPAQQRVADEQIKALENGNSHLTYAVTGAGKTEMLFPMLAHALQAGKRVAIFSPRVDVIVELAPRIRAAFVTDFVTLYGDSPDEYRYTQLVLASTHQLLRFKQAFDVIVIDEVDAFPYAENAQLIGALQKATAVHGSHFYLTATPSSRLLREVRRKKIAISLLPRRFHGNPLPNFTIRRIGDWRKKVPGRLQTLLKMYQQSGQRFLLFVPSVADLDAVLTMVRHVASEVAIAATHASDSERQVKVQAMRDEKLQALITTTILERGVTFPGIDVIILGADDAVFSQAALIQIAGRCGRSSSRPSGIVTAFVQERTQTLLAARSEINYLNQMGQTYEV</sequence>
<dbReference type="GO" id="GO:0005524">
    <property type="term" value="F:ATP binding"/>
    <property type="evidence" value="ECO:0007669"/>
    <property type="project" value="UniProtKB-KW"/>
</dbReference>
<dbReference type="InterPro" id="IPR001650">
    <property type="entry name" value="Helicase_C-like"/>
</dbReference>
<comment type="caution">
    <text evidence="6">The sequence shown here is derived from an EMBL/GenBank/DDBJ whole genome shotgun (WGS) entry which is preliminary data.</text>
</comment>
<dbReference type="EMBL" id="JAAAMQ010000018">
    <property type="protein sequence ID" value="NBA12122.1"/>
    <property type="molecule type" value="Genomic_DNA"/>
</dbReference>
<feature type="domain" description="Helicase ATP-binding" evidence="4">
    <location>
        <begin position="105"/>
        <end position="256"/>
    </location>
</feature>
<dbReference type="PANTHER" id="PTHR30580:SF1">
    <property type="entry name" value="COMF OPERON PROTEIN 1"/>
    <property type="match status" value="1"/>
</dbReference>
<dbReference type="GO" id="GO:0006270">
    <property type="term" value="P:DNA replication initiation"/>
    <property type="evidence" value="ECO:0007669"/>
    <property type="project" value="TreeGrafter"/>
</dbReference>
<dbReference type="PROSITE" id="PS51194">
    <property type="entry name" value="HELICASE_CTER"/>
    <property type="match status" value="1"/>
</dbReference>
<evidence type="ECO:0000256" key="1">
    <source>
        <dbReference type="ARBA" id="ARBA00022741"/>
    </source>
</evidence>
<organism evidence="6 7">
    <name type="scientific">Weissella confusa</name>
    <name type="common">Lactobacillus confusus</name>
    <dbReference type="NCBI Taxonomy" id="1583"/>
    <lineage>
        <taxon>Bacteria</taxon>
        <taxon>Bacillati</taxon>
        <taxon>Bacillota</taxon>
        <taxon>Bacilli</taxon>
        <taxon>Lactobacillales</taxon>
        <taxon>Lactobacillaceae</taxon>
        <taxon>Weissella</taxon>
    </lineage>
</organism>
<dbReference type="GO" id="GO:0006310">
    <property type="term" value="P:DNA recombination"/>
    <property type="evidence" value="ECO:0007669"/>
    <property type="project" value="TreeGrafter"/>
</dbReference>
<dbReference type="PANTHER" id="PTHR30580">
    <property type="entry name" value="PRIMOSOMAL PROTEIN N"/>
    <property type="match status" value="1"/>
</dbReference>